<dbReference type="EMBL" id="BAABWN010000007">
    <property type="protein sequence ID" value="GAA6168578.1"/>
    <property type="molecule type" value="Genomic_DNA"/>
</dbReference>
<name>A0ABQ0AAJ6_9GAMM</name>
<dbReference type="PANTHER" id="PTHR38766">
    <property type="entry name" value="FLAGELLAR PROTEIN FLIO"/>
    <property type="match status" value="1"/>
</dbReference>
<evidence type="ECO:0000256" key="6">
    <source>
        <dbReference type="ARBA" id="ARBA00023136"/>
    </source>
</evidence>
<evidence type="ECO:0000256" key="1">
    <source>
        <dbReference type="ARBA" id="ARBA00004117"/>
    </source>
</evidence>
<keyword evidence="5 9" id="KW-1133">Transmembrane helix</keyword>
<gene>
    <name evidence="11" type="ORF">NBRC116591_23890</name>
</gene>
<dbReference type="Proteomes" id="UP001465153">
    <property type="component" value="Unassembled WGS sequence"/>
</dbReference>
<dbReference type="InterPro" id="IPR022781">
    <property type="entry name" value="Flagellar_biosynth_FliO"/>
</dbReference>
<feature type="signal peptide" evidence="10">
    <location>
        <begin position="1"/>
        <end position="26"/>
    </location>
</feature>
<evidence type="ECO:0000256" key="5">
    <source>
        <dbReference type="ARBA" id="ARBA00022989"/>
    </source>
</evidence>
<keyword evidence="4 9" id="KW-0812">Transmembrane</keyword>
<evidence type="ECO:0000313" key="11">
    <source>
        <dbReference type="EMBL" id="GAA6168578.1"/>
    </source>
</evidence>
<proteinExistence type="inferred from homology"/>
<keyword evidence="10" id="KW-0732">Signal</keyword>
<dbReference type="InterPro" id="IPR052205">
    <property type="entry name" value="FliO/MopB"/>
</dbReference>
<protein>
    <recommendedName>
        <fullName evidence="13">Flagellar protein</fullName>
    </recommendedName>
</protein>
<keyword evidence="6 9" id="KW-0472">Membrane</keyword>
<evidence type="ECO:0000256" key="4">
    <source>
        <dbReference type="ARBA" id="ARBA00022692"/>
    </source>
</evidence>
<dbReference type="RefSeq" id="WP_353303301.1">
    <property type="nucleotide sequence ID" value="NZ_BAABWN010000007.1"/>
</dbReference>
<sequence>MTINQSIKRVLIGGILYLFNMSSALAASSSVINETITADVIIGLVGIVAVILVLGWLANYLKNNSKYAAQGKLKLISQLPVGVKERVAIIDVGGQHIVVGVTANSINKLHVLDDQERFSSSNDEHLKDKQKESNIIRIYFAIEWLIEKVSKCAARFNKNKLESPKSIASPAQVNCPEKPDFSDVISGCSNVISIKDKQ</sequence>
<feature type="chain" id="PRO_5046500172" description="Flagellar protein" evidence="10">
    <location>
        <begin position="27"/>
        <end position="198"/>
    </location>
</feature>
<dbReference type="Pfam" id="PF04347">
    <property type="entry name" value="FliO"/>
    <property type="match status" value="1"/>
</dbReference>
<dbReference type="PANTHER" id="PTHR38766:SF1">
    <property type="entry name" value="FLAGELLAR PROTEIN FLIO"/>
    <property type="match status" value="1"/>
</dbReference>
<evidence type="ECO:0000313" key="12">
    <source>
        <dbReference type="Proteomes" id="UP001465153"/>
    </source>
</evidence>
<evidence type="ECO:0000256" key="7">
    <source>
        <dbReference type="ARBA" id="ARBA00023143"/>
    </source>
</evidence>
<evidence type="ECO:0000256" key="8">
    <source>
        <dbReference type="ARBA" id="ARBA00037937"/>
    </source>
</evidence>
<keyword evidence="3" id="KW-1003">Cell membrane</keyword>
<comment type="caution">
    <text evidence="11">The sequence shown here is derived from an EMBL/GenBank/DDBJ whole genome shotgun (WGS) entry which is preliminary data.</text>
</comment>
<organism evidence="11 12">
    <name type="scientific">Sessilibacter corallicola</name>
    <dbReference type="NCBI Taxonomy" id="2904075"/>
    <lineage>
        <taxon>Bacteria</taxon>
        <taxon>Pseudomonadati</taxon>
        <taxon>Pseudomonadota</taxon>
        <taxon>Gammaproteobacteria</taxon>
        <taxon>Cellvibrionales</taxon>
        <taxon>Cellvibrionaceae</taxon>
        <taxon>Sessilibacter</taxon>
    </lineage>
</organism>
<reference evidence="11 12" key="1">
    <citation type="submission" date="2024-04" db="EMBL/GenBank/DDBJ databases">
        <title>Draft genome sequence of Sessilibacter corallicola NBRC 116591.</title>
        <authorList>
            <person name="Miyakawa T."/>
            <person name="Kusuya Y."/>
            <person name="Miura T."/>
        </authorList>
    </citation>
    <scope>NUCLEOTIDE SEQUENCE [LARGE SCALE GENOMIC DNA]</scope>
    <source>
        <strain evidence="11 12">KU-00831-HH</strain>
    </source>
</reference>
<comment type="subcellular location">
    <subcellularLocation>
        <location evidence="1">Bacterial flagellum basal body</location>
    </subcellularLocation>
    <subcellularLocation>
        <location evidence="2">Cell membrane</location>
    </subcellularLocation>
</comment>
<comment type="similarity">
    <text evidence="8">Belongs to the FliO/MopB family.</text>
</comment>
<evidence type="ECO:0000256" key="10">
    <source>
        <dbReference type="SAM" id="SignalP"/>
    </source>
</evidence>
<evidence type="ECO:0000256" key="3">
    <source>
        <dbReference type="ARBA" id="ARBA00022475"/>
    </source>
</evidence>
<evidence type="ECO:0008006" key="13">
    <source>
        <dbReference type="Google" id="ProtNLM"/>
    </source>
</evidence>
<evidence type="ECO:0000256" key="9">
    <source>
        <dbReference type="SAM" id="Phobius"/>
    </source>
</evidence>
<keyword evidence="12" id="KW-1185">Reference proteome</keyword>
<accession>A0ABQ0AAJ6</accession>
<evidence type="ECO:0000256" key="2">
    <source>
        <dbReference type="ARBA" id="ARBA00004236"/>
    </source>
</evidence>
<keyword evidence="7" id="KW-0975">Bacterial flagellum</keyword>
<feature type="transmembrane region" description="Helical" evidence="9">
    <location>
        <begin position="36"/>
        <end position="57"/>
    </location>
</feature>